<dbReference type="OrthoDB" id="9791723at2"/>
<evidence type="ECO:0000313" key="2">
    <source>
        <dbReference type="Proteomes" id="UP000012081"/>
    </source>
</evidence>
<dbReference type="PATRIC" id="fig|1300222.3.peg.2228"/>
<dbReference type="Pfam" id="PF01177">
    <property type="entry name" value="Asp_Glu_race"/>
    <property type="match status" value="1"/>
</dbReference>
<reference evidence="1 2" key="1">
    <citation type="submission" date="2013-03" db="EMBL/GenBank/DDBJ databases">
        <title>Assembly of a new bacterial strain Brevibacillus borstelensis AK1.</title>
        <authorList>
            <person name="Rajan I."/>
            <person name="PoliReddy D."/>
            <person name="Sugumar T."/>
            <person name="Rathinam K."/>
            <person name="Alqarawi S."/>
            <person name="Khalil A.B."/>
            <person name="Sivakumar N."/>
        </authorList>
    </citation>
    <scope>NUCLEOTIDE SEQUENCE [LARGE SCALE GENOMIC DNA]</scope>
    <source>
        <strain evidence="1 2">AK1</strain>
    </source>
</reference>
<name>M8DAF2_9BACL</name>
<dbReference type="InterPro" id="IPR001920">
    <property type="entry name" value="Asp/Glu_race"/>
</dbReference>
<dbReference type="GO" id="GO:0047661">
    <property type="term" value="F:amino-acid racemase activity"/>
    <property type="evidence" value="ECO:0007669"/>
    <property type="project" value="InterPro"/>
</dbReference>
<accession>M8DAF2</accession>
<proteinExistence type="predicted"/>
<dbReference type="AlphaFoldDB" id="M8DAF2"/>
<dbReference type="STRING" id="1300222.I532_10737"/>
<dbReference type="EMBL" id="APBN01000003">
    <property type="protein sequence ID" value="EMT53249.1"/>
    <property type="molecule type" value="Genomic_DNA"/>
</dbReference>
<dbReference type="RefSeq" id="WP_003388156.1">
    <property type="nucleotide sequence ID" value="NZ_APBN01000003.1"/>
</dbReference>
<gene>
    <name evidence="1" type="ORF">I532_10737</name>
</gene>
<dbReference type="InterPro" id="IPR015942">
    <property type="entry name" value="Asp/Glu/hydantoin_racemase"/>
</dbReference>
<dbReference type="Gene3D" id="3.40.50.1860">
    <property type="match status" value="2"/>
</dbReference>
<dbReference type="Proteomes" id="UP000012081">
    <property type="component" value="Unassembled WGS sequence"/>
</dbReference>
<comment type="caution">
    <text evidence="1">The sequence shown here is derived from an EMBL/GenBank/DDBJ whole genome shotgun (WGS) entry which is preliminary data.</text>
</comment>
<sequence length="212" mass="22468">MIGIIRVITTDDADILNEHGKLIESKYGVQTVSACIPDQPYGICDEVTERQAVPKIVALGQRLAASGCRVLVISCADDPGIDALRQQVRVPVIGAGSAAALLAKGYGEPVCLLDIASEPPRVMKRILGRQLAWHISPPGVTNSAEVMAPHGREAALNAVRTMVENGAKTIAFACTGYSTIGLAPIIRKEFGVTVIDPVEAEGLLAWYIVKNS</sequence>
<organism evidence="1 2">
    <name type="scientific">Brevibacillus borstelensis AK1</name>
    <dbReference type="NCBI Taxonomy" id="1300222"/>
    <lineage>
        <taxon>Bacteria</taxon>
        <taxon>Bacillati</taxon>
        <taxon>Bacillota</taxon>
        <taxon>Bacilli</taxon>
        <taxon>Bacillales</taxon>
        <taxon>Paenibacillaceae</taxon>
        <taxon>Brevibacillus</taxon>
    </lineage>
</organism>
<keyword evidence="2" id="KW-1185">Reference proteome</keyword>
<evidence type="ECO:0000313" key="1">
    <source>
        <dbReference type="EMBL" id="EMT53249.1"/>
    </source>
</evidence>
<protein>
    <submittedName>
        <fullName evidence="1">Asp/Glu racemase</fullName>
    </submittedName>
</protein>